<evidence type="ECO:0000313" key="5">
    <source>
        <dbReference type="Proteomes" id="UP000031014"/>
    </source>
</evidence>
<evidence type="ECO:0000256" key="1">
    <source>
        <dbReference type="SAM" id="Coils"/>
    </source>
</evidence>
<feature type="domain" description="YhaN AAA" evidence="3">
    <location>
        <begin position="2"/>
        <end position="207"/>
    </location>
</feature>
<dbReference type="PANTHER" id="PTHR41259:SF1">
    <property type="entry name" value="DOUBLE-STRAND BREAK REPAIR RAD50 ATPASE, PUTATIVE-RELATED"/>
    <property type="match status" value="1"/>
</dbReference>
<sequence length="999" mass="115500">MMKLIELHVYGYGKLENYVIGSVGQLQIFYGENEAGKSTIMSFIHSILFGFPAKQSAEIRYEPKDNSKYGGKIKAFFPDSGVAVIERVKGKSTGDVTVSLEDGTIGGEELLKNLLKRMDKSIFQSIYSFNVHGLQNIHAMKGEELGRYLFSAGTLGTDKLFNTESFLTKEMEQRFKPSGKRPLLNEKLKELKEVQTSLKIAEQQNEKYSELMSTKDGLSKKIAQLQNEIAMLEQKGFKLREYKRNEKLVIEAATIESKIREHDPGFFPEDGLNLFEKLDEQLKVIQGRLLRLKEKKEHLLKELEKSRPNSELLGMETEIEARIENLPLYDQLKQEKRLLESKLVEITEEISQLNDKLHTDFNEENIHEINTSIFIKEEAENIQQTEQRLKDKKLELEADFEEEKKALAELEARAEGAKGELLDEGKRNQLVNEMDLLENKDRIQSELKYVADQIEAAESREESEKNRRKKQQKKEYNQLLLLGGIFLIVFLWGITNGTWLLAGIGIAGLVFLLAARYKPNEKMLVEDQIQPKLLERERELKDALGSQPEGSAFTIKNLLARDEEARLRHRELLIKIEQQHDRFEKVVQQFEAWEADIAGIKRKRAELLKQFGLTETAGTIKVMDAYQLIDTQKQYFRERKRIRESLKKITESLMEMENSLKMLAERFLHNSNLAPVEAASLLKRSLREAIDQKSRYHELTVKLEEVEEEHSSLQKEELVISQEKEGLLALARAEDEDEFRQKAKDAALVKNLSARQEDINYQLLASGLTDEDRDKILTGISLGEQIEENEMRLEKCKRELTTQFDVIADVKHKMKVLEEGGIYSELLHKYKQLQHEFAEDAKDWAKFAIAKDLLSRTIDRYKDERLPRMLAKAENFLSILTDGSYVKIIPQLSGSGFLIERNDHMLFEANELSQATTEQVYVSIRLALAAGHYDRYPFPIIIDDSFVNFDHNRTARIIKLLREMSNNNQILIFTCHRHLLDYFTENEILNLQEKSTNIV</sequence>
<evidence type="ECO:0000259" key="3">
    <source>
        <dbReference type="Pfam" id="PF13514"/>
    </source>
</evidence>
<dbReference type="Proteomes" id="UP000031014">
    <property type="component" value="Unassembled WGS sequence"/>
</dbReference>
<feature type="transmembrane region" description="Helical" evidence="2">
    <location>
        <begin position="476"/>
        <end position="494"/>
    </location>
</feature>
<keyword evidence="2" id="KW-1133">Transmembrane helix</keyword>
<proteinExistence type="predicted"/>
<feature type="coiled-coil region" evidence="1">
    <location>
        <begin position="329"/>
        <end position="474"/>
    </location>
</feature>
<dbReference type="Gene3D" id="3.40.50.300">
    <property type="entry name" value="P-loop containing nucleotide triphosphate hydrolases"/>
    <property type="match status" value="2"/>
</dbReference>
<dbReference type="EMBL" id="BASE01000072">
    <property type="protein sequence ID" value="GAM15035.1"/>
    <property type="molecule type" value="Genomic_DNA"/>
</dbReference>
<feature type="coiled-coil region" evidence="1">
    <location>
        <begin position="184"/>
        <end position="235"/>
    </location>
</feature>
<reference evidence="4 5" key="1">
    <citation type="submission" date="2013-06" db="EMBL/GenBank/DDBJ databases">
        <title>Whole genome shotgun sequence of Bacillus selenatarsenatis SF-1.</title>
        <authorList>
            <person name="Kuroda M."/>
            <person name="Sei K."/>
            <person name="Yamashita M."/>
            <person name="Ike M."/>
        </authorList>
    </citation>
    <scope>NUCLEOTIDE SEQUENCE [LARGE SCALE GENOMIC DNA]</scope>
    <source>
        <strain evidence="4 5">SF-1</strain>
    </source>
</reference>
<comment type="caution">
    <text evidence="4">The sequence shown here is derived from an EMBL/GenBank/DDBJ whole genome shotgun (WGS) entry which is preliminary data.</text>
</comment>
<evidence type="ECO:0000313" key="4">
    <source>
        <dbReference type="EMBL" id="GAM15035.1"/>
    </source>
</evidence>
<accession>A0A0A8X4Y8</accession>
<keyword evidence="2" id="KW-0472">Membrane</keyword>
<feature type="coiled-coil region" evidence="1">
    <location>
        <begin position="639"/>
        <end position="723"/>
    </location>
</feature>
<dbReference type="InterPro" id="IPR027417">
    <property type="entry name" value="P-loop_NTPase"/>
</dbReference>
<dbReference type="SUPFAM" id="SSF52540">
    <property type="entry name" value="P-loop containing nucleoside triphosphate hydrolases"/>
    <property type="match status" value="1"/>
</dbReference>
<dbReference type="PANTHER" id="PTHR41259">
    <property type="entry name" value="DOUBLE-STRAND BREAK REPAIR RAD50 ATPASE, PUTATIVE-RELATED"/>
    <property type="match status" value="1"/>
</dbReference>
<dbReference type="RefSeq" id="WP_198135628.1">
    <property type="nucleotide sequence ID" value="NZ_BASE01000072.1"/>
</dbReference>
<dbReference type="AlphaFoldDB" id="A0A0A8X4Y8"/>
<protein>
    <submittedName>
        <fullName evidence="4">DNA double-strand break repair Rad50 ATPase</fullName>
    </submittedName>
</protein>
<feature type="coiled-coil region" evidence="1">
    <location>
        <begin position="275"/>
        <end position="302"/>
    </location>
</feature>
<dbReference type="STRING" id="1321606.SAMD00020551_3191"/>
<keyword evidence="1" id="KW-0175">Coiled coil</keyword>
<dbReference type="InterPro" id="IPR038734">
    <property type="entry name" value="YhaN_AAA"/>
</dbReference>
<keyword evidence="5" id="KW-1185">Reference proteome</keyword>
<gene>
    <name evidence="4" type="ORF">SAMD00020551_3191</name>
</gene>
<evidence type="ECO:0000256" key="2">
    <source>
        <dbReference type="SAM" id="Phobius"/>
    </source>
</evidence>
<name>A0A0A8X4Y8_MESS1</name>
<keyword evidence="2" id="KW-0812">Transmembrane</keyword>
<organism evidence="4 5">
    <name type="scientific">Mesobacillus selenatarsenatis (strain DSM 18680 / JCM 14380 / FERM P-15431 / SF-1)</name>
    <dbReference type="NCBI Taxonomy" id="1321606"/>
    <lineage>
        <taxon>Bacteria</taxon>
        <taxon>Bacillati</taxon>
        <taxon>Bacillota</taxon>
        <taxon>Bacilli</taxon>
        <taxon>Bacillales</taxon>
        <taxon>Bacillaceae</taxon>
        <taxon>Mesobacillus</taxon>
    </lineage>
</organism>
<dbReference type="Pfam" id="PF13514">
    <property type="entry name" value="AAA_27"/>
    <property type="match status" value="1"/>
</dbReference>